<dbReference type="Gene3D" id="3.40.630.40">
    <property type="entry name" value="Zn-dependent exopeptidases"/>
    <property type="match status" value="1"/>
</dbReference>
<evidence type="ECO:0000259" key="2">
    <source>
        <dbReference type="SMART" id="SM00646"/>
    </source>
</evidence>
<evidence type="ECO:0000313" key="3">
    <source>
        <dbReference type="EMBL" id="TLD02477.1"/>
    </source>
</evidence>
<reference evidence="3 4" key="1">
    <citation type="journal article" date="2019" name="Anaerobe">
        <title>Detection of Robinsoniella peoriensis in multiple bone samples of a trauma patient.</title>
        <authorList>
            <person name="Schrottner P."/>
            <person name="Hartwich K."/>
            <person name="Bunk B."/>
            <person name="Schober I."/>
            <person name="Helbig S."/>
            <person name="Rudolph W.W."/>
            <person name="Gunzer F."/>
        </authorList>
    </citation>
    <scope>NUCLEOTIDE SEQUENCE [LARGE SCALE GENOMIC DNA]</scope>
    <source>
        <strain evidence="3 4">DSM 106044</strain>
    </source>
</reference>
<protein>
    <submittedName>
        <fullName evidence="3">N-acetylmuramoyl-L-alanine amidase LytC</fullName>
        <ecNumber evidence="3">3.5.1.28</ecNumber>
    </submittedName>
</protein>
<keyword evidence="4" id="KW-1185">Reference proteome</keyword>
<gene>
    <name evidence="3" type="primary">lytC_1</name>
    <name evidence="3" type="ORF">DSM106044_00607</name>
</gene>
<dbReference type="EC" id="3.5.1.28" evidence="3"/>
<dbReference type="EMBL" id="QGQD01000014">
    <property type="protein sequence ID" value="TLD02477.1"/>
    <property type="molecule type" value="Genomic_DNA"/>
</dbReference>
<dbReference type="CDD" id="cd02696">
    <property type="entry name" value="MurNAc-LAA"/>
    <property type="match status" value="1"/>
</dbReference>
<dbReference type="InterPro" id="IPR002508">
    <property type="entry name" value="MurNAc-LAA_cat"/>
</dbReference>
<evidence type="ECO:0000256" key="1">
    <source>
        <dbReference type="ARBA" id="ARBA00022801"/>
    </source>
</evidence>
<dbReference type="SMART" id="SM00646">
    <property type="entry name" value="Ami_3"/>
    <property type="match status" value="1"/>
</dbReference>
<dbReference type="Proteomes" id="UP000306509">
    <property type="component" value="Unassembled WGS sequence"/>
</dbReference>
<organism evidence="3 4">
    <name type="scientific">Robinsoniella peoriensis</name>
    <dbReference type="NCBI Taxonomy" id="180332"/>
    <lineage>
        <taxon>Bacteria</taxon>
        <taxon>Bacillati</taxon>
        <taxon>Bacillota</taxon>
        <taxon>Clostridia</taxon>
        <taxon>Lachnospirales</taxon>
        <taxon>Lachnospiraceae</taxon>
        <taxon>Robinsoniella</taxon>
    </lineage>
</organism>
<evidence type="ECO:0000313" key="4">
    <source>
        <dbReference type="Proteomes" id="UP000306509"/>
    </source>
</evidence>
<dbReference type="GO" id="GO:0030288">
    <property type="term" value="C:outer membrane-bounded periplasmic space"/>
    <property type="evidence" value="ECO:0007669"/>
    <property type="project" value="TreeGrafter"/>
</dbReference>
<accession>A0A4U8QBS3</accession>
<keyword evidence="1 3" id="KW-0378">Hydrolase</keyword>
<dbReference type="SUPFAM" id="SSF53187">
    <property type="entry name" value="Zn-dependent exopeptidases"/>
    <property type="match status" value="1"/>
</dbReference>
<dbReference type="Pfam" id="PF01520">
    <property type="entry name" value="Amidase_3"/>
    <property type="match status" value="1"/>
</dbReference>
<dbReference type="GO" id="GO:0008745">
    <property type="term" value="F:N-acetylmuramoyl-L-alanine amidase activity"/>
    <property type="evidence" value="ECO:0007669"/>
    <property type="project" value="UniProtKB-EC"/>
</dbReference>
<dbReference type="PANTHER" id="PTHR30404">
    <property type="entry name" value="N-ACETYLMURAMOYL-L-ALANINE AMIDASE"/>
    <property type="match status" value="1"/>
</dbReference>
<dbReference type="PANTHER" id="PTHR30404:SF0">
    <property type="entry name" value="N-ACETYLMURAMOYL-L-ALANINE AMIDASE AMIC"/>
    <property type="match status" value="1"/>
</dbReference>
<dbReference type="InterPro" id="IPR050695">
    <property type="entry name" value="N-acetylmuramoyl_amidase_3"/>
</dbReference>
<comment type="caution">
    <text evidence="3">The sequence shown here is derived from an EMBL/GenBank/DDBJ whole genome shotgun (WGS) entry which is preliminary data.</text>
</comment>
<dbReference type="AlphaFoldDB" id="A0A4U8QBS3"/>
<feature type="domain" description="MurNAc-LAA" evidence="2">
    <location>
        <begin position="76"/>
        <end position="185"/>
    </location>
</feature>
<name>A0A4U8QBS3_9FIRM</name>
<sequence>MILLAIRIFVDQGHNPSGFNAGAEGNGLREQDITYTVGAYLADLLAADPRFEVRTSRNSPTEVLGTSNATSLRERVNMANSWPADYFISIHVNSNTNPAINGTEVYVYRPDSAPYYLGQEIVDEIVRRVGTKDNGVRINPGLYVLRRTNMPAVLVELAYISNTSDAQHLRDDQYQFAYGIYVGLLNYLGLPQL</sequence>
<dbReference type="STRING" id="180332.GCA_000797495_03170"/>
<dbReference type="GO" id="GO:0009253">
    <property type="term" value="P:peptidoglycan catabolic process"/>
    <property type="evidence" value="ECO:0007669"/>
    <property type="project" value="InterPro"/>
</dbReference>
<proteinExistence type="predicted"/>